<keyword evidence="1" id="KW-0812">Transmembrane</keyword>
<evidence type="ECO:0000256" key="1">
    <source>
        <dbReference type="SAM" id="Phobius"/>
    </source>
</evidence>
<keyword evidence="1" id="KW-1133">Transmembrane helix</keyword>
<organism evidence="2">
    <name type="scientific">Arundo donax</name>
    <name type="common">Giant reed</name>
    <name type="synonym">Donax arundinaceus</name>
    <dbReference type="NCBI Taxonomy" id="35708"/>
    <lineage>
        <taxon>Eukaryota</taxon>
        <taxon>Viridiplantae</taxon>
        <taxon>Streptophyta</taxon>
        <taxon>Embryophyta</taxon>
        <taxon>Tracheophyta</taxon>
        <taxon>Spermatophyta</taxon>
        <taxon>Magnoliopsida</taxon>
        <taxon>Liliopsida</taxon>
        <taxon>Poales</taxon>
        <taxon>Poaceae</taxon>
        <taxon>PACMAD clade</taxon>
        <taxon>Arundinoideae</taxon>
        <taxon>Arundineae</taxon>
        <taxon>Arundo</taxon>
    </lineage>
</organism>
<reference evidence="2" key="2">
    <citation type="journal article" date="2015" name="Data Brief">
        <title>Shoot transcriptome of the giant reed, Arundo donax.</title>
        <authorList>
            <person name="Barrero R.A."/>
            <person name="Guerrero F.D."/>
            <person name="Moolhuijzen P."/>
            <person name="Goolsby J.A."/>
            <person name="Tidwell J."/>
            <person name="Bellgard S.E."/>
            <person name="Bellgard M.I."/>
        </authorList>
    </citation>
    <scope>NUCLEOTIDE SEQUENCE</scope>
    <source>
        <tissue evidence="2">Shoot tissue taken approximately 20 cm above the soil surface</tissue>
    </source>
</reference>
<name>A0A0A9H7L6_ARUDO</name>
<sequence>MSLRALGSLLSGRFSPRGMPRVQAESSSGVVSQVALGPAAGRPARSLHILRGLAIGDGTLGAAAVAALAGLVGFLYYKNDADESGMKFCL</sequence>
<protein>
    <submittedName>
        <fullName evidence="2">Uncharacterized protein</fullName>
    </submittedName>
</protein>
<dbReference type="EMBL" id="GBRH01167040">
    <property type="protein sequence ID" value="JAE30856.1"/>
    <property type="molecule type" value="Transcribed_RNA"/>
</dbReference>
<evidence type="ECO:0000313" key="2">
    <source>
        <dbReference type="EMBL" id="JAE30856.1"/>
    </source>
</evidence>
<dbReference type="AlphaFoldDB" id="A0A0A9H7L6"/>
<feature type="transmembrane region" description="Helical" evidence="1">
    <location>
        <begin position="48"/>
        <end position="77"/>
    </location>
</feature>
<accession>A0A0A9H7L6</accession>
<keyword evidence="1" id="KW-0472">Membrane</keyword>
<reference evidence="2" key="1">
    <citation type="submission" date="2014-09" db="EMBL/GenBank/DDBJ databases">
        <authorList>
            <person name="Magalhaes I.L.F."/>
            <person name="Oliveira U."/>
            <person name="Santos F.R."/>
            <person name="Vidigal T.H.D.A."/>
            <person name="Brescovit A.D."/>
            <person name="Santos A.J."/>
        </authorList>
    </citation>
    <scope>NUCLEOTIDE SEQUENCE</scope>
    <source>
        <tissue evidence="2">Shoot tissue taken approximately 20 cm above the soil surface</tissue>
    </source>
</reference>
<proteinExistence type="predicted"/>